<dbReference type="InterPro" id="IPR029063">
    <property type="entry name" value="SAM-dependent_MTases_sf"/>
</dbReference>
<accession>A0A0W0ZCT1</accession>
<dbReference type="Gene3D" id="3.40.50.150">
    <property type="entry name" value="Vaccinia Virus protein VP39"/>
    <property type="match status" value="1"/>
</dbReference>
<protein>
    <recommendedName>
        <fullName evidence="2">site-specific DNA-methyltransferase (adenine-specific)</fullName>
        <ecNumber evidence="2">2.1.1.72</ecNumber>
    </recommendedName>
</protein>
<dbReference type="Proteomes" id="UP000054926">
    <property type="component" value="Unassembled WGS sequence"/>
</dbReference>
<dbReference type="InterPro" id="IPR023095">
    <property type="entry name" value="Ade_MeTrfase_dom_2"/>
</dbReference>
<dbReference type="GO" id="GO:0043565">
    <property type="term" value="F:sequence-specific DNA binding"/>
    <property type="evidence" value="ECO:0007669"/>
    <property type="project" value="TreeGrafter"/>
</dbReference>
<dbReference type="Pfam" id="PF02086">
    <property type="entry name" value="MethyltransfD12"/>
    <property type="match status" value="1"/>
</dbReference>
<evidence type="ECO:0000256" key="3">
    <source>
        <dbReference type="ARBA" id="ARBA00022603"/>
    </source>
</evidence>
<evidence type="ECO:0000256" key="2">
    <source>
        <dbReference type="ARBA" id="ARBA00011900"/>
    </source>
</evidence>
<comment type="catalytic activity">
    <reaction evidence="6">
        <text>a 2'-deoxyadenosine in DNA + S-adenosyl-L-methionine = an N(6)-methyl-2'-deoxyadenosine in DNA + S-adenosyl-L-homocysteine + H(+)</text>
        <dbReference type="Rhea" id="RHEA:15197"/>
        <dbReference type="Rhea" id="RHEA-COMP:12418"/>
        <dbReference type="Rhea" id="RHEA-COMP:12419"/>
        <dbReference type="ChEBI" id="CHEBI:15378"/>
        <dbReference type="ChEBI" id="CHEBI:57856"/>
        <dbReference type="ChEBI" id="CHEBI:59789"/>
        <dbReference type="ChEBI" id="CHEBI:90615"/>
        <dbReference type="ChEBI" id="CHEBI:90616"/>
        <dbReference type="EC" id="2.1.1.72"/>
    </reaction>
</comment>
<dbReference type="GO" id="GO:0032259">
    <property type="term" value="P:methylation"/>
    <property type="evidence" value="ECO:0007669"/>
    <property type="project" value="UniProtKB-KW"/>
</dbReference>
<evidence type="ECO:0000256" key="5">
    <source>
        <dbReference type="ARBA" id="ARBA00022691"/>
    </source>
</evidence>
<keyword evidence="4 7" id="KW-0808">Transferase</keyword>
<sequence length="362" mass="41767">MHPYTIHLAQNHGGVLHYLGNRYLTLPDLTGHMRPDNSWLNEHFSVLLANNQGQKYKKAIEPFAGSASWSMAAMEIGFAEEYIINDSNKVLMQTLQRIKNKPGIIKESYTKLINDFDAAPSKKAFFLGVLAHYNQLTVDEEKALLLPFIINHSWGGILFYDQDLNLIYREGELFEGKKADRFLEKANLSLAQFISEVDRASKLLNTNRVTFKTGDFIATIADAKPGDFVGMNPPYPENERSISEKIGMYLELYAPEKMHHNLVQILQDLERQGIHYYMTYGCYNPEFKNYVIRNENHQPINYFRVLGYEQCVFGVFLDQMYFSSQFSIPSNVCIFKAEDVLRGQDLTLEEALEQFKRLEKLL</sequence>
<evidence type="ECO:0000256" key="6">
    <source>
        <dbReference type="ARBA" id="ARBA00047942"/>
    </source>
</evidence>
<keyword evidence="8" id="KW-1185">Reference proteome</keyword>
<dbReference type="EC" id="2.1.1.72" evidence="2"/>
<reference evidence="7 8" key="1">
    <citation type="submission" date="2015-11" db="EMBL/GenBank/DDBJ databases">
        <title>Genomic analysis of 38 Legionella species identifies large and diverse effector repertoires.</title>
        <authorList>
            <person name="Burstein D."/>
            <person name="Amaro F."/>
            <person name="Zusman T."/>
            <person name="Lifshitz Z."/>
            <person name="Cohen O."/>
            <person name="Gilbert J.A."/>
            <person name="Pupko T."/>
            <person name="Shuman H.A."/>
            <person name="Segal G."/>
        </authorList>
    </citation>
    <scope>NUCLEOTIDE SEQUENCE [LARGE SCALE GENOMIC DNA]</scope>
    <source>
        <strain evidence="7 8">IMVS3376</strain>
    </source>
</reference>
<organism evidence="7 8">
    <name type="scientific">Legionella steelei</name>
    <dbReference type="NCBI Taxonomy" id="947033"/>
    <lineage>
        <taxon>Bacteria</taxon>
        <taxon>Pseudomonadati</taxon>
        <taxon>Pseudomonadota</taxon>
        <taxon>Gammaproteobacteria</taxon>
        <taxon>Legionellales</taxon>
        <taxon>Legionellaceae</taxon>
        <taxon>Legionella</taxon>
    </lineage>
</organism>
<dbReference type="InterPro" id="IPR012327">
    <property type="entry name" value="MeTrfase_D12"/>
</dbReference>
<dbReference type="AlphaFoldDB" id="A0A0W0ZCT1"/>
<dbReference type="OrthoDB" id="6105906at2"/>
<proteinExistence type="inferred from homology"/>
<dbReference type="GO" id="GO:0009007">
    <property type="term" value="F:site-specific DNA-methyltransferase (adenine-specific) activity"/>
    <property type="evidence" value="ECO:0007669"/>
    <property type="project" value="UniProtKB-EC"/>
</dbReference>
<dbReference type="PANTHER" id="PTHR30481">
    <property type="entry name" value="DNA ADENINE METHYLASE"/>
    <property type="match status" value="1"/>
</dbReference>
<gene>
    <name evidence="7" type="ORF">Lste_3163</name>
</gene>
<dbReference type="GO" id="GO:0006298">
    <property type="term" value="P:mismatch repair"/>
    <property type="evidence" value="ECO:0007669"/>
    <property type="project" value="TreeGrafter"/>
</dbReference>
<evidence type="ECO:0000313" key="7">
    <source>
        <dbReference type="EMBL" id="KTD66957.1"/>
    </source>
</evidence>
<name>A0A0W0ZCT1_9GAMM</name>
<dbReference type="PATRIC" id="fig|947033.5.peg.3362"/>
<evidence type="ECO:0000313" key="8">
    <source>
        <dbReference type="Proteomes" id="UP000054926"/>
    </source>
</evidence>
<dbReference type="RefSeq" id="WP_083503999.1">
    <property type="nucleotide sequence ID" value="NZ_LNYY01000021.1"/>
</dbReference>
<comment type="similarity">
    <text evidence="1">Belongs to the N(4)/N(6)-methyltransferase family.</text>
</comment>
<evidence type="ECO:0000256" key="1">
    <source>
        <dbReference type="ARBA" id="ARBA00006594"/>
    </source>
</evidence>
<keyword evidence="5" id="KW-0949">S-adenosyl-L-methionine</keyword>
<dbReference type="SUPFAM" id="SSF53335">
    <property type="entry name" value="S-adenosyl-L-methionine-dependent methyltransferases"/>
    <property type="match status" value="1"/>
</dbReference>
<dbReference type="GO" id="GO:1904047">
    <property type="term" value="F:S-adenosyl-L-methionine binding"/>
    <property type="evidence" value="ECO:0007669"/>
    <property type="project" value="TreeGrafter"/>
</dbReference>
<keyword evidence="3 7" id="KW-0489">Methyltransferase</keyword>
<dbReference type="GO" id="GO:0009307">
    <property type="term" value="P:DNA restriction-modification system"/>
    <property type="evidence" value="ECO:0007669"/>
    <property type="project" value="InterPro"/>
</dbReference>
<dbReference type="STRING" id="947033.Lste_3163"/>
<dbReference type="EMBL" id="LNYY01000021">
    <property type="protein sequence ID" value="KTD66957.1"/>
    <property type="molecule type" value="Genomic_DNA"/>
</dbReference>
<comment type="caution">
    <text evidence="7">The sequence shown here is derived from an EMBL/GenBank/DDBJ whole genome shotgun (WGS) entry which is preliminary data.</text>
</comment>
<evidence type="ECO:0000256" key="4">
    <source>
        <dbReference type="ARBA" id="ARBA00022679"/>
    </source>
</evidence>
<dbReference type="Gene3D" id="1.10.1020.10">
    <property type="entry name" value="Adenine-specific Methyltransferase, Domain 2"/>
    <property type="match status" value="1"/>
</dbReference>